<organism evidence="3">
    <name type="scientific">Heliothis virescens</name>
    <name type="common">Tobacco budworm moth</name>
    <dbReference type="NCBI Taxonomy" id="7102"/>
    <lineage>
        <taxon>Eukaryota</taxon>
        <taxon>Metazoa</taxon>
        <taxon>Ecdysozoa</taxon>
        <taxon>Arthropoda</taxon>
        <taxon>Hexapoda</taxon>
        <taxon>Insecta</taxon>
        <taxon>Pterygota</taxon>
        <taxon>Neoptera</taxon>
        <taxon>Endopterygota</taxon>
        <taxon>Lepidoptera</taxon>
        <taxon>Glossata</taxon>
        <taxon>Ditrysia</taxon>
        <taxon>Noctuoidea</taxon>
        <taxon>Noctuidae</taxon>
        <taxon>Heliothinae</taxon>
        <taxon>Heliothis</taxon>
    </lineage>
</organism>
<feature type="region of interest" description="Disordered" evidence="1">
    <location>
        <begin position="1535"/>
        <end position="1574"/>
    </location>
</feature>
<dbReference type="PROSITE" id="PS50175">
    <property type="entry name" value="ASP_PROT_RETROV"/>
    <property type="match status" value="1"/>
</dbReference>
<dbReference type="GO" id="GO:0004190">
    <property type="term" value="F:aspartic-type endopeptidase activity"/>
    <property type="evidence" value="ECO:0007669"/>
    <property type="project" value="InterPro"/>
</dbReference>
<feature type="region of interest" description="Disordered" evidence="1">
    <location>
        <begin position="1644"/>
        <end position="1670"/>
    </location>
</feature>
<feature type="domain" description="Peptidase A2" evidence="2">
    <location>
        <begin position="574"/>
        <end position="611"/>
    </location>
</feature>
<dbReference type="GO" id="GO:0006508">
    <property type="term" value="P:proteolysis"/>
    <property type="evidence" value="ECO:0007669"/>
    <property type="project" value="InterPro"/>
</dbReference>
<evidence type="ECO:0000313" key="3">
    <source>
        <dbReference type="EMBL" id="PCG76662.1"/>
    </source>
</evidence>
<protein>
    <recommendedName>
        <fullName evidence="2">Peptidase A2 domain-containing protein</fullName>
    </recommendedName>
</protein>
<dbReference type="Pfam" id="PF23325">
    <property type="entry name" value="TPR_28"/>
    <property type="match status" value="1"/>
</dbReference>
<gene>
    <name evidence="3" type="ORF">B5V51_8997</name>
</gene>
<dbReference type="InterPro" id="IPR001995">
    <property type="entry name" value="Peptidase_A2_cat"/>
</dbReference>
<accession>A0A2A4JZ49</accession>
<dbReference type="Pfam" id="PF03564">
    <property type="entry name" value="DUF1759"/>
    <property type="match status" value="1"/>
</dbReference>
<sequence length="2192" mass="247731">MERLTAQEATFESIKTLCANYKKDSASRKTESYLQQRLGKLEELWEEFEERHMTKLERLEDKSEINYFTNNIYEKTKYLYESTKSHMKDLLIAQQKQKEALDVNLTEILRDKADEKTKELMGQQETRFKALKRAMTKIDLEFITEKWELEDCVSTLKTKWDCIEKIHWELEGVLKDQNSKEEYMQKFEDIEQRYDSIRKELNSKIWSSVHYQRSTPKIEIPEFSGNYIQWISFKDIFLETIHNNPTIPKSQKMQHLKTKLKGEAERLVQHLSINSDNYDSCWEMLTHRYDNRRLQFTSFMNAMQQLPMIQQPNAYNLKRMYGNINESLNGLANMGAQVSSWGPIIVHYMSQKLDTVTFNEYVKEMKNNRELPDLQEFLAFLESKFIAYETVKSCQKDSFIPQKQHFNKPYNKNFNGPNNNYKPYNNKFNFMKKSTLIEGNKEIPKTFHASYGQCPFCNGDHVLMRCDKFLNLDCASRNRTVAKLNVCKNCLYSHGYGKCNSPKTCKDCNAKHHTLLHMNKYNTETSRQFIGNDIQPRPSTSTQQAHHLSTNDTEVLLTTVQVKIKAVDGTYVTMRALLDQGAQVNLITENAAQQLRLPRTKLHATVSGIGSAAGNCRGLVNLDSVIDTTDLSRYWDSEDITESPADLSPEDNGVEKLQTYLQGLSELCDRLDPRYCKPTLGQLSHELDIFNYYNTILLVPHKQLADQYQADIHAVKNNEAHLLELIKNQTTIIELENNVLRRNEVNINRQFIAINNFMNQTNMKLASIESEIEISMATSFLSSASLTAYLLLTNLRNIQDILYDSLVDIYKGHMNVQLLTPVNLIEQLDKISARLPKTLTLPIQDTQSDIRDLYKLLYVRARITDSFFMFEIHIPLARNEEFMIYQVLPLPMKTAETEGAMLAEVSSKFIAVNLEKNTYTSLNDKEMNHCIQRNYDNFVCMLNLPVYNLQNPNAPCEAKLIGHQTTSPCTGTKTQCDNNWIELHTTNTWLAICCDVCTFRTVCSSDVRTIVINASSIVSLSEGCLIQTKDLTIYSHNNYDSQARVENDLRIPSLNKSLNSIISSRPAYQIEIMKDDYINKIDRDIQNIKQEQMLPTDISSHDIHQYVISYFVLAIAITAGIIWVVKKRWFRTKGTPSKERHREDMPRETEPVSESESWHPRRRERQVTALSAAFERSTPPTPEEMESNRIRDSGALLALNGLERCAALIARLPPDSITLDTLLLTLCKFTGLLSPQHANYIAIGVSLGQSSKAQLALRRACAVAARHADCIRDAWRHLLEIVKTLYIGRLLPKCLIEAEDYLAPNGTVSLIREAARGSEAGLLSSLYSYIALGETGMRAPTPHEKTLIDAAMDCVAKCNLPGLLITETKFLQIDSLQELVRAMVTVGTPPDTDSLQLNPQLEDITVFFLELLGQTLIQNRDRLLSVWDEASPHVGRTVLWAAARGPAALRRCVTALLRTGARLMRCDAAAPHVLQHLTLLFQLPYKLFYQQADVISCGMYEIVKTSAQNVHSAHEWDIVFALLCAAGAGAWPSDAHATSPAASSRSEGSEDESERRPTSASSESELSHSPQTQGWILVKNETDSPDSGDLESLPTLRAHRAGALARCCEALALVVRDVAHVTPYNCRAAVRAVRLFARATLHDGKKSSKSRSSRKSRPSSGRRRYDDSSDEEVDTLDQYHMVSIQLLDLMHTLHSRTAQIFKWWRDEADQGQNAEEYDLWEVAWKPLLQGIAQFCTDRRKQVANSAIAYLQRALLVPGLSGMGGGGWEACFHCVLFPLLDQLPRRALATARANTIMCKVFLQHLSTLSGRPTFAALWSRVVDVARALVSASPDDPLTEAALESLKNMILVMDSVRIFSNGDGYNELWYLTWDKINEFLPNLKEELFPQVKDNAKPANVPSHMQPPLPTPLPTLVPVGPNSTPTLVPIPPIQTPQSPTLSPTLAHSPVNLAQTPPLVANAPTLVAPTPISGMVPIRNPLYDQAGLTSSVLLQPLNEMISTPIGMSMQSQIPMLYPQNVDPAPLTRPDLIRLEQPRPDIAQPIPTPRPDPTIYLGLDPTQPDITRSEPQNISVNYNENIIPDTKVEQTELYADYLTNPYTEIKDISKEATIYDPENQTTIKSELQNPLLSLLDKKSYSANATPMHSNNKAQFGSSDNVRQESGIFNFSSYFGSVSEGIGPGSEVFDSLLSTHEG</sequence>
<dbReference type="EMBL" id="NWSH01000402">
    <property type="protein sequence ID" value="PCG76662.1"/>
    <property type="molecule type" value="Genomic_DNA"/>
</dbReference>
<feature type="compositionally biased region" description="Basic residues" evidence="1">
    <location>
        <begin position="1647"/>
        <end position="1662"/>
    </location>
</feature>
<comment type="caution">
    <text evidence="3">The sequence shown here is derived from an EMBL/GenBank/DDBJ whole genome shotgun (WGS) entry which is preliminary data.</text>
</comment>
<dbReference type="InterPro" id="IPR056604">
    <property type="entry name" value="GBF1-like_TPR"/>
</dbReference>
<dbReference type="PANTHER" id="PTHR47331">
    <property type="entry name" value="PHD-TYPE DOMAIN-CONTAINING PROTEIN"/>
    <property type="match status" value="1"/>
</dbReference>
<dbReference type="InterPro" id="IPR005312">
    <property type="entry name" value="DUF1759"/>
</dbReference>
<feature type="compositionally biased region" description="Low complexity" evidence="1">
    <location>
        <begin position="1559"/>
        <end position="1569"/>
    </location>
</feature>
<evidence type="ECO:0000256" key="1">
    <source>
        <dbReference type="SAM" id="MobiDB-lite"/>
    </source>
</evidence>
<proteinExistence type="predicted"/>
<evidence type="ECO:0000259" key="2">
    <source>
        <dbReference type="PROSITE" id="PS50175"/>
    </source>
</evidence>
<dbReference type="STRING" id="7102.A0A2A4JZ49"/>
<reference evidence="3" key="1">
    <citation type="submission" date="2017-09" db="EMBL/GenBank/DDBJ databases">
        <title>Contemporary evolution of a Lepidopteran species, Heliothis virescens, in response to modern agricultural practices.</title>
        <authorList>
            <person name="Fritz M.L."/>
            <person name="Deyonke A.M."/>
            <person name="Papanicolaou A."/>
            <person name="Micinski S."/>
            <person name="Westbrook J."/>
            <person name="Gould F."/>
        </authorList>
    </citation>
    <scope>NUCLEOTIDE SEQUENCE [LARGE SCALE GENOMIC DNA]</scope>
    <source>
        <strain evidence="3">HvINT-</strain>
        <tissue evidence="3">Whole body</tissue>
    </source>
</reference>
<feature type="region of interest" description="Disordered" evidence="1">
    <location>
        <begin position="1135"/>
        <end position="1162"/>
    </location>
</feature>
<name>A0A2A4JZ49_HELVI</name>
<feature type="compositionally biased region" description="Basic and acidic residues" evidence="1">
    <location>
        <begin position="1136"/>
        <end position="1150"/>
    </location>
</feature>
<dbReference type="PANTHER" id="PTHR47331:SF5">
    <property type="entry name" value="RIBONUCLEASE H"/>
    <property type="match status" value="1"/>
</dbReference>